<name>A0ACC1X1Y5_MELAZ</name>
<evidence type="ECO:0000313" key="1">
    <source>
        <dbReference type="EMBL" id="KAJ4705279.1"/>
    </source>
</evidence>
<dbReference type="Proteomes" id="UP001164539">
    <property type="component" value="Chromosome 12"/>
</dbReference>
<protein>
    <submittedName>
        <fullName evidence="1">Rho GTPase-activating protein</fullName>
    </submittedName>
</protein>
<accession>A0ACC1X1Y5</accession>
<evidence type="ECO:0000313" key="2">
    <source>
        <dbReference type="Proteomes" id="UP001164539"/>
    </source>
</evidence>
<dbReference type="EMBL" id="CM051405">
    <property type="protein sequence ID" value="KAJ4705279.1"/>
    <property type="molecule type" value="Genomic_DNA"/>
</dbReference>
<comment type="caution">
    <text evidence="1">The sequence shown here is derived from an EMBL/GenBank/DDBJ whole genome shotgun (WGS) entry which is preliminary data.</text>
</comment>
<keyword evidence="2" id="KW-1185">Reference proteome</keyword>
<proteinExistence type="predicted"/>
<organism evidence="1 2">
    <name type="scientific">Melia azedarach</name>
    <name type="common">Chinaberry tree</name>
    <dbReference type="NCBI Taxonomy" id="155640"/>
    <lineage>
        <taxon>Eukaryota</taxon>
        <taxon>Viridiplantae</taxon>
        <taxon>Streptophyta</taxon>
        <taxon>Embryophyta</taxon>
        <taxon>Tracheophyta</taxon>
        <taxon>Spermatophyta</taxon>
        <taxon>Magnoliopsida</taxon>
        <taxon>eudicotyledons</taxon>
        <taxon>Gunneridae</taxon>
        <taxon>Pentapetalae</taxon>
        <taxon>rosids</taxon>
        <taxon>malvids</taxon>
        <taxon>Sapindales</taxon>
        <taxon>Meliaceae</taxon>
        <taxon>Melia</taxon>
    </lineage>
</organism>
<gene>
    <name evidence="1" type="ORF">OWV82_022076</name>
</gene>
<sequence length="403" mass="44131">MEIGLPTNVRHVAHVTFDRFNGFLGLPVEFEPEVPRRAPSASAKVFGVSTESMQLSFDSRGNSVPTILLLMQRHLYTQGGLQAEGIFRINAENSQEEYVRDQLNRGVIPDGIDVHCLAGLIKAWFRELPTGVLDSLSPEQVMQSQSEEECARLVRQLPPTEAALLDWAINLMADVAQLEHLNKMNARNVAMVFAPNMTQMSDPLTALMYAVQVMNFLKTLIIMTLKDREDSMVESVPVSRLEPSDENGHQSASRSYPEENENEANEGDDKEKAFVTAEPALDSPPHSAQLNSTAETGSQNFLTSIENIIPGGSRSLVDNCPCEVISQFNSLANGLQAGGLADSSRGLQTNMSRTLSSSSSFRKGSKKLNEQSLATAAGPVEKNKGAAIVGRINPRTELFEAWR</sequence>
<reference evidence="1 2" key="1">
    <citation type="journal article" date="2023" name="Science">
        <title>Complex scaffold remodeling in plant triterpene biosynthesis.</title>
        <authorList>
            <person name="De La Pena R."/>
            <person name="Hodgson H."/>
            <person name="Liu J.C."/>
            <person name="Stephenson M.J."/>
            <person name="Martin A.C."/>
            <person name="Owen C."/>
            <person name="Harkess A."/>
            <person name="Leebens-Mack J."/>
            <person name="Jimenez L.E."/>
            <person name="Osbourn A."/>
            <person name="Sattely E.S."/>
        </authorList>
    </citation>
    <scope>NUCLEOTIDE SEQUENCE [LARGE SCALE GENOMIC DNA]</scope>
    <source>
        <strain evidence="2">cv. JPN11</strain>
        <tissue evidence="1">Leaf</tissue>
    </source>
</reference>